<dbReference type="Pfam" id="PF00644">
    <property type="entry name" value="PARP"/>
    <property type="match status" value="1"/>
</dbReference>
<gene>
    <name evidence="3" type="ORF">BSAL_58155</name>
</gene>
<dbReference type="PROSITE" id="PS50013">
    <property type="entry name" value="CHROMO_2"/>
    <property type="match status" value="1"/>
</dbReference>
<feature type="region of interest" description="Disordered" evidence="1">
    <location>
        <begin position="117"/>
        <end position="158"/>
    </location>
</feature>
<dbReference type="AlphaFoldDB" id="A0A0S4IP79"/>
<evidence type="ECO:0000259" key="2">
    <source>
        <dbReference type="PROSITE" id="PS50013"/>
    </source>
</evidence>
<dbReference type="GO" id="GO:0003950">
    <property type="term" value="F:NAD+ poly-ADP-ribosyltransferase activity"/>
    <property type="evidence" value="ECO:0007669"/>
    <property type="project" value="InterPro"/>
</dbReference>
<evidence type="ECO:0000256" key="1">
    <source>
        <dbReference type="SAM" id="MobiDB-lite"/>
    </source>
</evidence>
<evidence type="ECO:0000313" key="3">
    <source>
        <dbReference type="EMBL" id="CUF00817.1"/>
    </source>
</evidence>
<dbReference type="InterPro" id="IPR012317">
    <property type="entry name" value="Poly(ADP-ribose)pol_cat_dom"/>
</dbReference>
<dbReference type="Gene3D" id="2.40.50.40">
    <property type="match status" value="1"/>
</dbReference>
<dbReference type="EMBL" id="CYKH01000225">
    <property type="protein sequence ID" value="CUF00817.1"/>
    <property type="molecule type" value="Genomic_DNA"/>
</dbReference>
<dbReference type="Proteomes" id="UP000051952">
    <property type="component" value="Unassembled WGS sequence"/>
</dbReference>
<dbReference type="OrthoDB" id="6133115at2759"/>
<dbReference type="SUPFAM" id="SSF56399">
    <property type="entry name" value="ADP-ribosylation"/>
    <property type="match status" value="1"/>
</dbReference>
<feature type="compositionally biased region" description="Basic and acidic residues" evidence="1">
    <location>
        <begin position="128"/>
        <end position="149"/>
    </location>
</feature>
<evidence type="ECO:0000313" key="4">
    <source>
        <dbReference type="Proteomes" id="UP000051952"/>
    </source>
</evidence>
<name>A0A0S4IP79_BODSA</name>
<proteinExistence type="predicted"/>
<keyword evidence="4" id="KW-1185">Reference proteome</keyword>
<dbReference type="Gene3D" id="3.90.228.10">
    <property type="match status" value="1"/>
</dbReference>
<feature type="domain" description="Chromo" evidence="2">
    <location>
        <begin position="169"/>
        <end position="250"/>
    </location>
</feature>
<protein>
    <recommendedName>
        <fullName evidence="2">Chromo domain-containing protein</fullName>
    </recommendedName>
</protein>
<dbReference type="InterPro" id="IPR016197">
    <property type="entry name" value="Chromo-like_dom_sf"/>
</dbReference>
<sequence length="546" mass="60600">MAAVTTAAEMDEDNMIGNPFHAPLGGAAERQDTQHHDAPWHLVDADGFDIDPAAEGSMLMEAYLSSQLLLEGEEAQIDIADESDECCGGKLNISAEAMKKLQQMTCEANVPHHNLSIQKPATNSVEPVGDKNNSDPRHLQAAADEKKTESMGAHEYSREFSNASADEEWILEQILKRRPLRCTTYQKVYDEDDGLEVVSTTNTQYEYLCKWKWYAEPTWESRTVLEDELGLVAQITSFDENLLKRHTTHHSSNSRPISRFGAGDVQRIVGIETIMAAIQQQFTAANISSGKSSPCPNTFSLLRYAEVLNREVEERFLHRWRAGLDDVTPRVLFHGTRLVNIPSICATGFKIAGRSRRNGGVRIQNGASFGSGVYTAPTPRMSAWFSSSDLMFVCLGLVPSKPERYESRETEFLRKVVTDRGTMVIFHDEALVIPLFVIQYASVHNESGKSRRTLSSEEIAIVKGDMPPQLVPLGPLINGTYGTVDAWQRENNDSTTARANISVAAKDTIIEGAGPTKTFTKKMIKQLPRSIKDAYRSGSLKARRSS</sequence>
<accession>A0A0S4IP79</accession>
<organism evidence="3 4">
    <name type="scientific">Bodo saltans</name>
    <name type="common">Flagellated protozoan</name>
    <dbReference type="NCBI Taxonomy" id="75058"/>
    <lineage>
        <taxon>Eukaryota</taxon>
        <taxon>Discoba</taxon>
        <taxon>Euglenozoa</taxon>
        <taxon>Kinetoplastea</taxon>
        <taxon>Metakinetoplastina</taxon>
        <taxon>Eubodonida</taxon>
        <taxon>Bodonidae</taxon>
        <taxon>Bodo</taxon>
    </lineage>
</organism>
<dbReference type="InterPro" id="IPR000953">
    <property type="entry name" value="Chromo/chromo_shadow_dom"/>
</dbReference>
<reference evidence="4" key="1">
    <citation type="submission" date="2015-09" db="EMBL/GenBank/DDBJ databases">
        <authorList>
            <consortium name="Pathogen Informatics"/>
        </authorList>
    </citation>
    <scope>NUCLEOTIDE SEQUENCE [LARGE SCALE GENOMIC DNA]</scope>
    <source>
        <strain evidence="4">Lake Konstanz</strain>
    </source>
</reference>
<dbReference type="VEuPathDB" id="TriTrypDB:BSAL_58155"/>
<dbReference type="SUPFAM" id="SSF54160">
    <property type="entry name" value="Chromo domain-like"/>
    <property type="match status" value="1"/>
</dbReference>
<feature type="region of interest" description="Disordered" evidence="1">
    <location>
        <begin position="1"/>
        <end position="34"/>
    </location>
</feature>